<comment type="caution">
    <text evidence="1">The sequence shown here is derived from an EMBL/GenBank/DDBJ whole genome shotgun (WGS) entry which is preliminary data.</text>
</comment>
<dbReference type="EMBL" id="VYZN01000044">
    <property type="protein sequence ID" value="KAE9529500.1"/>
    <property type="molecule type" value="Genomic_DNA"/>
</dbReference>
<feature type="non-terminal residue" evidence="1">
    <location>
        <position position="1"/>
    </location>
</feature>
<sequence>NKKFHMNEIKNPNNTIQTRKAKILTSVNNFLTSDDTFLLYGLCCTTCKLRLLVVLGGKFNILGALKSYNSKMSHCKYFHQIFILYTLSELSNRLKFKFLRNILIQIVSSKTFFTIAVAENKVIVIQNNQNNGDLIASKSSISSLVFVSGIINIINTNIDVINTLKTNTIRRQLNLSVIIPKVNLANNPGIGITAKMKPTMNDE</sequence>
<name>A0A6G0TCV3_APHGL</name>
<evidence type="ECO:0000313" key="1">
    <source>
        <dbReference type="EMBL" id="KAE9529500.1"/>
    </source>
</evidence>
<reference evidence="1 2" key="1">
    <citation type="submission" date="2019-08" db="EMBL/GenBank/DDBJ databases">
        <title>The genome of the soybean aphid Biotype 1, its phylome, world population structure and adaptation to the North American continent.</title>
        <authorList>
            <person name="Giordano R."/>
            <person name="Donthu R.K."/>
            <person name="Hernandez A.G."/>
            <person name="Wright C.L."/>
            <person name="Zimin A.V."/>
        </authorList>
    </citation>
    <scope>NUCLEOTIDE SEQUENCE [LARGE SCALE GENOMIC DNA]</scope>
    <source>
        <tissue evidence="1">Whole aphids</tissue>
    </source>
</reference>
<dbReference type="Proteomes" id="UP000475862">
    <property type="component" value="Unassembled WGS sequence"/>
</dbReference>
<keyword evidence="2" id="KW-1185">Reference proteome</keyword>
<gene>
    <name evidence="1" type="ORF">AGLY_011596</name>
</gene>
<accession>A0A6G0TCV3</accession>
<evidence type="ECO:0000313" key="2">
    <source>
        <dbReference type="Proteomes" id="UP000475862"/>
    </source>
</evidence>
<dbReference type="AlphaFoldDB" id="A0A6G0TCV3"/>
<proteinExistence type="predicted"/>
<organism evidence="1 2">
    <name type="scientific">Aphis glycines</name>
    <name type="common">Soybean aphid</name>
    <dbReference type="NCBI Taxonomy" id="307491"/>
    <lineage>
        <taxon>Eukaryota</taxon>
        <taxon>Metazoa</taxon>
        <taxon>Ecdysozoa</taxon>
        <taxon>Arthropoda</taxon>
        <taxon>Hexapoda</taxon>
        <taxon>Insecta</taxon>
        <taxon>Pterygota</taxon>
        <taxon>Neoptera</taxon>
        <taxon>Paraneoptera</taxon>
        <taxon>Hemiptera</taxon>
        <taxon>Sternorrhyncha</taxon>
        <taxon>Aphidomorpha</taxon>
        <taxon>Aphidoidea</taxon>
        <taxon>Aphididae</taxon>
        <taxon>Aphidini</taxon>
        <taxon>Aphis</taxon>
        <taxon>Aphis</taxon>
    </lineage>
</organism>
<protein>
    <submittedName>
        <fullName evidence="1">Uncharacterized protein</fullName>
    </submittedName>
</protein>